<proteinExistence type="predicted"/>
<dbReference type="EMBL" id="CABPRJ010002376">
    <property type="protein sequence ID" value="VVC44133.1"/>
    <property type="molecule type" value="Genomic_DNA"/>
</dbReference>
<keyword evidence="3" id="KW-1185">Reference proteome</keyword>
<reference evidence="2 3" key="1">
    <citation type="submission" date="2019-08" db="EMBL/GenBank/DDBJ databases">
        <authorList>
            <person name="Alioto T."/>
            <person name="Alioto T."/>
            <person name="Gomez Garrido J."/>
        </authorList>
    </citation>
    <scope>NUCLEOTIDE SEQUENCE [LARGE SCALE GENOMIC DNA]</scope>
</reference>
<evidence type="ECO:0000313" key="3">
    <source>
        <dbReference type="Proteomes" id="UP000325440"/>
    </source>
</evidence>
<dbReference type="SUPFAM" id="SSF47769">
    <property type="entry name" value="SAM/Pointed domain"/>
    <property type="match status" value="2"/>
</dbReference>
<dbReference type="OrthoDB" id="6602750at2759"/>
<evidence type="ECO:0000256" key="1">
    <source>
        <dbReference type="SAM" id="MobiDB-lite"/>
    </source>
</evidence>
<organism evidence="2 3">
    <name type="scientific">Cinara cedri</name>
    <dbReference type="NCBI Taxonomy" id="506608"/>
    <lineage>
        <taxon>Eukaryota</taxon>
        <taxon>Metazoa</taxon>
        <taxon>Ecdysozoa</taxon>
        <taxon>Arthropoda</taxon>
        <taxon>Hexapoda</taxon>
        <taxon>Insecta</taxon>
        <taxon>Pterygota</taxon>
        <taxon>Neoptera</taxon>
        <taxon>Paraneoptera</taxon>
        <taxon>Hemiptera</taxon>
        <taxon>Sternorrhyncha</taxon>
        <taxon>Aphidomorpha</taxon>
        <taxon>Aphidoidea</taxon>
        <taxon>Aphididae</taxon>
        <taxon>Lachninae</taxon>
        <taxon>Cinara</taxon>
    </lineage>
</organism>
<accession>A0A5E4NK94</accession>
<protein>
    <submittedName>
        <fullName evidence="2">Sterile alpha motif/pointed domain</fullName>
    </submittedName>
</protein>
<feature type="region of interest" description="Disordered" evidence="1">
    <location>
        <begin position="606"/>
        <end position="625"/>
    </location>
</feature>
<evidence type="ECO:0000313" key="2">
    <source>
        <dbReference type="EMBL" id="VVC44133.1"/>
    </source>
</evidence>
<dbReference type="Gene3D" id="1.10.150.50">
    <property type="entry name" value="Transcription Factor, Ets-1"/>
    <property type="match status" value="2"/>
</dbReference>
<sequence length="625" mass="73292">MIKNNGHPSTSYTTADYEMSNAMEEHPMEVQTLPEKVETFLENNEQEIEQRNLENQMQISSTFYSDPLVYPFLENDATNSTDFSSYEYLGKTFDVYLSVLEINLNTWRLSDKDKFWITESALCAIPFGNTDIRKWTADDVVLYLDKFVLLSSPINYYNYSYPKKQTFENFKTKDINGEAFLALSLTDLLATVKPPKRRQILMIYGAILILKKYIAVYYTKLIETYESECTGFENSFIDDIVPADLCLNSDIYFSVLEAELKILKLSTKDAFWITESVVSSMPMFGTIDVRKWSVKEVIVYLKQLVKVSSPINYTNYNDAEQANMFGKFINEDINGAAFLMLTQRDLLNLIKPPSRRLNTPKFRFDACLSVRFVTRLIKQLEADYDADLVFIRNSRNDFRTVAVYDYKPNKFNIDQQTHEKLKQDVQRMLGERNKIEHHFNIVDRQLQFAMKKKMFVQMKSEAIIIAAMKEHEHKILNLKLESKKIVTKIESNAKINEIEKNNLTLIRNDLTAKKARIVQTYDTKMMEKHKNVNDFNSKIKTIEANIDQLQELISCQMPFYSEVILEQEMENERIWNEKLHVIQRNIAARKIQIRFRSYLNYIKTRDAKKTKKGQHKKQPTKTKKN</sequence>
<name>A0A5E4NK94_9HEMI</name>
<gene>
    <name evidence="2" type="ORF">CINCED_3A016275</name>
</gene>
<dbReference type="AlphaFoldDB" id="A0A5E4NK94"/>
<dbReference type="InterPro" id="IPR013761">
    <property type="entry name" value="SAM/pointed_sf"/>
</dbReference>
<dbReference type="Proteomes" id="UP000325440">
    <property type="component" value="Unassembled WGS sequence"/>
</dbReference>